<accession>A0A2P2E542</accession>
<comment type="caution">
    <text evidence="2">The sequence shown here is derived from an EMBL/GenBank/DDBJ whole genome shotgun (WGS) entry which is preliminary data.</text>
</comment>
<dbReference type="RefSeq" id="WP_108978368.1">
    <property type="nucleotide sequence ID" value="NZ_BFBB01000009.1"/>
</dbReference>
<evidence type="ECO:0000313" key="2">
    <source>
        <dbReference type="EMBL" id="GBF51988.1"/>
    </source>
</evidence>
<sequence>MNKQYKWLLSAVLYLSMQGALSAQFTCEGTACGFLPRDITSSLNSSYLRLQTDYLNEVLKTNTEAGFLANLGSNNIGTGTVRRLQVGASVSAAGYKKDDIIIEEPGFKLPKLPNVGGSVVPNVNIDFNPGWILGFDSRHWTRRFAIFLHGMDAVVPNKQLQGASNNKNYEGRITIKNYGGMIRFQVIEKYGFLGNVITWDGFNIGAGHHVMEQDFDFKYLEGKAATIESNGVKAKWGGDTVFNYNTKVRTTNVDIRTGVGVFWVINVILGGGYSWNTGDSDLSVSRRGPLVVQTSAISAIEIPREYQSQIDPAILQSGPSGTLGLTLGGSSQSKKNLAYGIAGLEFDIYLLKIIVEGIYGGKDLYSANLGVRASF</sequence>
<dbReference type="AlphaFoldDB" id="A0A2P2E542"/>
<organism evidence="2 3">
    <name type="scientific">Leptospira ryugenii</name>
    <dbReference type="NCBI Taxonomy" id="1917863"/>
    <lineage>
        <taxon>Bacteria</taxon>
        <taxon>Pseudomonadati</taxon>
        <taxon>Spirochaetota</taxon>
        <taxon>Spirochaetia</taxon>
        <taxon>Leptospirales</taxon>
        <taxon>Leptospiraceae</taxon>
        <taxon>Leptospira</taxon>
    </lineage>
</organism>
<dbReference type="Proteomes" id="UP000245133">
    <property type="component" value="Unassembled WGS sequence"/>
</dbReference>
<keyword evidence="3" id="KW-1185">Reference proteome</keyword>
<feature type="chain" id="PRO_5015128456" description="Outer membrane protein" evidence="1">
    <location>
        <begin position="23"/>
        <end position="375"/>
    </location>
</feature>
<dbReference type="OrthoDB" id="340992at2"/>
<feature type="signal peptide" evidence="1">
    <location>
        <begin position="1"/>
        <end position="22"/>
    </location>
</feature>
<gene>
    <name evidence="2" type="ORF">LPTSP4_35260</name>
</gene>
<proteinExistence type="predicted"/>
<dbReference type="EMBL" id="BFBB01000009">
    <property type="protein sequence ID" value="GBF51988.1"/>
    <property type="molecule type" value="Genomic_DNA"/>
</dbReference>
<evidence type="ECO:0000256" key="1">
    <source>
        <dbReference type="SAM" id="SignalP"/>
    </source>
</evidence>
<keyword evidence="1" id="KW-0732">Signal</keyword>
<name>A0A2P2E542_9LEPT</name>
<reference evidence="2 3" key="1">
    <citation type="submission" date="2018-02" db="EMBL/GenBank/DDBJ databases">
        <title>Novel Leptospira species isolated from soil and water in Japan.</title>
        <authorList>
            <person name="Nakao R."/>
            <person name="Masuzawa T."/>
        </authorList>
    </citation>
    <scope>NUCLEOTIDE SEQUENCE [LARGE SCALE GENOMIC DNA]</scope>
    <source>
        <strain evidence="2 3">YH101</strain>
    </source>
</reference>
<evidence type="ECO:0008006" key="4">
    <source>
        <dbReference type="Google" id="ProtNLM"/>
    </source>
</evidence>
<dbReference type="InterPro" id="IPR058232">
    <property type="entry name" value="Lsa36-like"/>
</dbReference>
<evidence type="ECO:0000313" key="3">
    <source>
        <dbReference type="Proteomes" id="UP000245133"/>
    </source>
</evidence>
<protein>
    <recommendedName>
        <fullName evidence="4">Outer membrane protein</fullName>
    </recommendedName>
</protein>
<dbReference type="NCBIfam" id="NF047512">
    <property type="entry name" value="LIC_11975_fam"/>
    <property type="match status" value="1"/>
</dbReference>